<dbReference type="Proteomes" id="UP000295361">
    <property type="component" value="Unassembled WGS sequence"/>
</dbReference>
<evidence type="ECO:0008006" key="3">
    <source>
        <dbReference type="Google" id="ProtNLM"/>
    </source>
</evidence>
<dbReference type="RefSeq" id="WP_133703600.1">
    <property type="nucleotide sequence ID" value="NZ_SNXS01000012.1"/>
</dbReference>
<dbReference type="InterPro" id="IPR011200">
    <property type="entry name" value="UCP012608"/>
</dbReference>
<sequence>MTSDTPSFRAAQAAGYRHFAAQECADDPLYVAICLAVADSPELLELMLHAPGRQRRPNLLLAALHERILAGVPHGLAAYYPSVGGQRLPDAELPALLLDFARQQGDLLVRYLQTRSTQTNEIGRCAVLWPALQQIARLSGRPDLALLDFGSSAGLNLGVDGYHYDYGRFQLGAPAAPGRPQIRCEWLGDAPPLRADLGWRITRRLGLDLSPIDVSDDDAVRWLAACLWPHDRERALRLDQAVALARAAGHRVRRADDCIAEIEPWLDTLPAGVQPVLFNSWVLAYFPAEELARYQAEVGRLVRSRGLAWLSAESPSLRPTGLALPPTAPGASPHSLWSLVWRDRTEALAWSHPHGRWVQWLG</sequence>
<organism evidence="1 2">
    <name type="scientific">Roseateles toxinivorans</name>
    <dbReference type="NCBI Taxonomy" id="270368"/>
    <lineage>
        <taxon>Bacteria</taxon>
        <taxon>Pseudomonadati</taxon>
        <taxon>Pseudomonadota</taxon>
        <taxon>Betaproteobacteria</taxon>
        <taxon>Burkholderiales</taxon>
        <taxon>Sphaerotilaceae</taxon>
        <taxon>Roseateles</taxon>
    </lineage>
</organism>
<dbReference type="InParanoid" id="A0A4R6QHF4"/>
<proteinExistence type="predicted"/>
<reference evidence="1 2" key="1">
    <citation type="submission" date="2019-03" db="EMBL/GenBank/DDBJ databases">
        <title>Genomic Encyclopedia of Type Strains, Phase IV (KMG-IV): sequencing the most valuable type-strain genomes for metagenomic binning, comparative biology and taxonomic classification.</title>
        <authorList>
            <person name="Goeker M."/>
        </authorList>
    </citation>
    <scope>NUCLEOTIDE SEQUENCE [LARGE SCALE GENOMIC DNA]</scope>
    <source>
        <strain evidence="1 2">DSM 16998</strain>
    </source>
</reference>
<gene>
    <name evidence="1" type="ORF">DES47_11266</name>
</gene>
<dbReference type="Pfam" id="PF10094">
    <property type="entry name" value="DUF2332"/>
    <property type="match status" value="1"/>
</dbReference>
<comment type="caution">
    <text evidence="1">The sequence shown here is derived from an EMBL/GenBank/DDBJ whole genome shotgun (WGS) entry which is preliminary data.</text>
</comment>
<accession>A0A4R6QHF4</accession>
<dbReference type="EMBL" id="SNXS01000012">
    <property type="protein sequence ID" value="TDP61517.1"/>
    <property type="molecule type" value="Genomic_DNA"/>
</dbReference>
<evidence type="ECO:0000313" key="2">
    <source>
        <dbReference type="Proteomes" id="UP000295361"/>
    </source>
</evidence>
<protein>
    <recommendedName>
        <fullName evidence="3">DUF2332 domain-containing protein</fullName>
    </recommendedName>
</protein>
<keyword evidence="2" id="KW-1185">Reference proteome</keyword>
<evidence type="ECO:0000313" key="1">
    <source>
        <dbReference type="EMBL" id="TDP61517.1"/>
    </source>
</evidence>
<dbReference type="OrthoDB" id="8899077at2"/>
<name>A0A4R6QHF4_9BURK</name>
<dbReference type="AlphaFoldDB" id="A0A4R6QHF4"/>